<dbReference type="EMBL" id="GBRH01215069">
    <property type="protein sequence ID" value="JAD82826.1"/>
    <property type="molecule type" value="Transcribed_RNA"/>
</dbReference>
<name>A0A0A9D4R3_ARUDO</name>
<feature type="transmembrane region" description="Helical" evidence="1">
    <location>
        <begin position="12"/>
        <end position="31"/>
    </location>
</feature>
<reference evidence="2" key="1">
    <citation type="submission" date="2014-09" db="EMBL/GenBank/DDBJ databases">
        <authorList>
            <person name="Magalhaes I.L.F."/>
            <person name="Oliveira U."/>
            <person name="Santos F.R."/>
            <person name="Vidigal T.H.D.A."/>
            <person name="Brescovit A.D."/>
            <person name="Santos A.J."/>
        </authorList>
    </citation>
    <scope>NUCLEOTIDE SEQUENCE</scope>
    <source>
        <tissue evidence="2">Shoot tissue taken approximately 20 cm above the soil surface</tissue>
    </source>
</reference>
<keyword evidence="1" id="KW-0812">Transmembrane</keyword>
<keyword evidence="1" id="KW-0472">Membrane</keyword>
<evidence type="ECO:0000313" key="2">
    <source>
        <dbReference type="EMBL" id="JAD82826.1"/>
    </source>
</evidence>
<dbReference type="AlphaFoldDB" id="A0A0A9D4R3"/>
<organism evidence="2">
    <name type="scientific">Arundo donax</name>
    <name type="common">Giant reed</name>
    <name type="synonym">Donax arundinaceus</name>
    <dbReference type="NCBI Taxonomy" id="35708"/>
    <lineage>
        <taxon>Eukaryota</taxon>
        <taxon>Viridiplantae</taxon>
        <taxon>Streptophyta</taxon>
        <taxon>Embryophyta</taxon>
        <taxon>Tracheophyta</taxon>
        <taxon>Spermatophyta</taxon>
        <taxon>Magnoliopsida</taxon>
        <taxon>Liliopsida</taxon>
        <taxon>Poales</taxon>
        <taxon>Poaceae</taxon>
        <taxon>PACMAD clade</taxon>
        <taxon>Arundinoideae</taxon>
        <taxon>Arundineae</taxon>
        <taxon>Arundo</taxon>
    </lineage>
</organism>
<accession>A0A0A9D4R3</accession>
<keyword evidence="1" id="KW-1133">Transmembrane helix</keyword>
<evidence type="ECO:0000256" key="1">
    <source>
        <dbReference type="SAM" id="Phobius"/>
    </source>
</evidence>
<reference evidence="2" key="2">
    <citation type="journal article" date="2015" name="Data Brief">
        <title>Shoot transcriptome of the giant reed, Arundo donax.</title>
        <authorList>
            <person name="Barrero R.A."/>
            <person name="Guerrero F.D."/>
            <person name="Moolhuijzen P."/>
            <person name="Goolsby J.A."/>
            <person name="Tidwell J."/>
            <person name="Bellgard S.E."/>
            <person name="Bellgard M.I."/>
        </authorList>
    </citation>
    <scope>NUCLEOTIDE SEQUENCE</scope>
    <source>
        <tissue evidence="2">Shoot tissue taken approximately 20 cm above the soil surface</tissue>
    </source>
</reference>
<sequence>MFLFLLILSSDHIWLTCWMCPFGIVLIMYGLQAR</sequence>
<protein>
    <submittedName>
        <fullName evidence="2">Uncharacterized protein</fullName>
    </submittedName>
</protein>
<proteinExistence type="predicted"/>